<dbReference type="Proteomes" id="UP000035642">
    <property type="component" value="Unassembled WGS sequence"/>
</dbReference>
<accession>A0A0K0DJC9</accession>
<keyword evidence="4" id="KW-0862">Zinc</keyword>
<dbReference type="WBParaSite" id="ACAC_0001150001-mRNA-1">
    <property type="protein sequence ID" value="ACAC_0001150001-mRNA-1"/>
    <property type="gene ID" value="ACAC_0001150001"/>
</dbReference>
<reference evidence="7" key="1">
    <citation type="submission" date="2012-09" db="EMBL/GenBank/DDBJ databases">
        <authorList>
            <person name="Martin A.A."/>
        </authorList>
    </citation>
    <scope>NUCLEOTIDE SEQUENCE</scope>
</reference>
<evidence type="ECO:0000256" key="3">
    <source>
        <dbReference type="ARBA" id="ARBA00022786"/>
    </source>
</evidence>
<dbReference type="Pfam" id="PF01485">
    <property type="entry name" value="IBR"/>
    <property type="match status" value="1"/>
</dbReference>
<evidence type="ECO:0000256" key="5">
    <source>
        <dbReference type="SAM" id="Phobius"/>
    </source>
</evidence>
<keyword evidence="1" id="KW-0479">Metal-binding</keyword>
<reference evidence="8" key="2">
    <citation type="submission" date="2016-04" db="UniProtKB">
        <authorList>
            <consortium name="WormBaseParasite"/>
        </authorList>
    </citation>
    <scope>IDENTIFICATION</scope>
</reference>
<sequence length="266" mass="30310">MLNQIAKALGGKDALDIAPAPQTQFWIRDKAKARIKCIKLTCSQRIHENDINAVLDEEEDGLNLFMPLDHRQWLQYYHNKDVIYYALGGNKYVKQCPLCKSMYVEKEGCSYVTCANLRCRTRFCWQCGDPIESIMHFTGEKCRVGYDDVERGLFWVKLGIDVRAFALVLYAPVFLLACVIGIPLFVLFAFPIFLAQRIYKNATVKSDYLTHAEQVLVIFKPIFPAHRMRNLAPLISYCIPSINGNFCAAVPNVKYNTLVVVGLRAI</sequence>
<dbReference type="InterPro" id="IPR002867">
    <property type="entry name" value="IBR_dom"/>
</dbReference>
<organism evidence="7 8">
    <name type="scientific">Angiostrongylus cantonensis</name>
    <name type="common">Rat lungworm</name>
    <dbReference type="NCBI Taxonomy" id="6313"/>
    <lineage>
        <taxon>Eukaryota</taxon>
        <taxon>Metazoa</taxon>
        <taxon>Ecdysozoa</taxon>
        <taxon>Nematoda</taxon>
        <taxon>Chromadorea</taxon>
        <taxon>Rhabditida</taxon>
        <taxon>Rhabditina</taxon>
        <taxon>Rhabditomorpha</taxon>
        <taxon>Strongyloidea</taxon>
        <taxon>Metastrongylidae</taxon>
        <taxon>Angiostrongylus</taxon>
    </lineage>
</organism>
<feature type="domain" description="IBR" evidence="6">
    <location>
        <begin position="90"/>
        <end position="131"/>
    </location>
</feature>
<dbReference type="Gene3D" id="1.20.120.1750">
    <property type="match status" value="1"/>
</dbReference>
<keyword evidence="3" id="KW-0833">Ubl conjugation pathway</keyword>
<proteinExistence type="predicted"/>
<feature type="transmembrane region" description="Helical" evidence="5">
    <location>
        <begin position="167"/>
        <end position="195"/>
    </location>
</feature>
<dbReference type="CDD" id="cd20336">
    <property type="entry name" value="Rcat_RBR"/>
    <property type="match status" value="1"/>
</dbReference>
<keyword evidence="2" id="KW-0863">Zinc-finger</keyword>
<dbReference type="STRING" id="6313.A0A0K0DJC9"/>
<evidence type="ECO:0000256" key="1">
    <source>
        <dbReference type="ARBA" id="ARBA00022723"/>
    </source>
</evidence>
<evidence type="ECO:0000313" key="8">
    <source>
        <dbReference type="WBParaSite" id="ACAC_0001150001-mRNA-1"/>
    </source>
</evidence>
<name>A0A0K0DJC9_ANGCA</name>
<evidence type="ECO:0000313" key="7">
    <source>
        <dbReference type="Proteomes" id="UP000035642"/>
    </source>
</evidence>
<protein>
    <submittedName>
        <fullName evidence="8">IBR domain-containing protein</fullName>
    </submittedName>
</protein>
<evidence type="ECO:0000256" key="4">
    <source>
        <dbReference type="ARBA" id="ARBA00022833"/>
    </source>
</evidence>
<dbReference type="GO" id="GO:0008270">
    <property type="term" value="F:zinc ion binding"/>
    <property type="evidence" value="ECO:0007669"/>
    <property type="project" value="UniProtKB-KW"/>
</dbReference>
<keyword evidence="5" id="KW-0812">Transmembrane</keyword>
<dbReference type="SUPFAM" id="SSF57850">
    <property type="entry name" value="RING/U-box"/>
    <property type="match status" value="1"/>
</dbReference>
<keyword evidence="5" id="KW-0472">Membrane</keyword>
<keyword evidence="5" id="KW-1133">Transmembrane helix</keyword>
<dbReference type="AlphaFoldDB" id="A0A0K0DJC9"/>
<keyword evidence="7" id="KW-1185">Reference proteome</keyword>
<evidence type="ECO:0000256" key="2">
    <source>
        <dbReference type="ARBA" id="ARBA00022771"/>
    </source>
</evidence>
<evidence type="ECO:0000259" key="6">
    <source>
        <dbReference type="Pfam" id="PF01485"/>
    </source>
</evidence>